<evidence type="ECO:0000256" key="2">
    <source>
        <dbReference type="ARBA" id="ARBA00023287"/>
    </source>
</evidence>
<reference evidence="5" key="1">
    <citation type="journal article" date="2019" name="Int. J. Syst. Evol. Microbiol.">
        <title>The Global Catalogue of Microorganisms (GCM) 10K type strain sequencing project: providing services to taxonomists for standard genome sequencing and annotation.</title>
        <authorList>
            <consortium name="The Broad Institute Genomics Platform"/>
            <consortium name="The Broad Institute Genome Sequencing Center for Infectious Disease"/>
            <person name="Wu L."/>
            <person name="Ma J."/>
        </authorList>
    </citation>
    <scope>NUCLEOTIDE SEQUENCE [LARGE SCALE GENOMIC DNA]</scope>
    <source>
        <strain evidence="5">CGMCC 1.15942</strain>
    </source>
</reference>
<gene>
    <name evidence="4" type="primary">comG6</name>
    <name evidence="4" type="ORF">GCM10011573_15960</name>
</gene>
<evidence type="ECO:0000313" key="5">
    <source>
        <dbReference type="Proteomes" id="UP000630615"/>
    </source>
</evidence>
<protein>
    <submittedName>
        <fullName evidence="4">Competence protein ComG</fullName>
    </submittedName>
</protein>
<dbReference type="RefSeq" id="WP_088269461.1">
    <property type="nucleotide sequence ID" value="NZ_BMKI01000002.1"/>
</dbReference>
<dbReference type="NCBIfam" id="TIGR02532">
    <property type="entry name" value="IV_pilin_GFxxxE"/>
    <property type="match status" value="1"/>
</dbReference>
<organism evidence="4 5">
    <name type="scientific">Enterococcus wangshanyuanii</name>
    <dbReference type="NCBI Taxonomy" id="2005703"/>
    <lineage>
        <taxon>Bacteria</taxon>
        <taxon>Bacillati</taxon>
        <taxon>Bacillota</taxon>
        <taxon>Bacilli</taxon>
        <taxon>Lactobacillales</taxon>
        <taxon>Enterococcaceae</taxon>
        <taxon>Enterococcus</taxon>
    </lineage>
</organism>
<keyword evidence="3" id="KW-0812">Transmembrane</keyword>
<evidence type="ECO:0000256" key="1">
    <source>
        <dbReference type="ARBA" id="ARBA00004241"/>
    </source>
</evidence>
<name>A0ABQ1P188_9ENTE</name>
<dbReference type="Proteomes" id="UP000630615">
    <property type="component" value="Unassembled WGS sequence"/>
</dbReference>
<sequence length="155" mass="18007">MVKNSFSLNKNKNYAGFTLIECLLALFLLSIICLLFSAVIKNAKVVSEVLKSEKEKEWHIFVIQLENELAGCQFKEIQGNKMIYENPKKERNILIEYKLGKIIKVDNGGYQPLLIDVREVDFKKEDDFVVIRAVFKNEQQYSARWSIIKGNEEEV</sequence>
<dbReference type="EMBL" id="BMKI01000002">
    <property type="protein sequence ID" value="GGC87054.1"/>
    <property type="molecule type" value="Genomic_DNA"/>
</dbReference>
<keyword evidence="5" id="KW-1185">Reference proteome</keyword>
<evidence type="ECO:0000313" key="4">
    <source>
        <dbReference type="EMBL" id="GGC87054.1"/>
    </source>
</evidence>
<proteinExistence type="predicted"/>
<comment type="subcellular location">
    <subcellularLocation>
        <location evidence="1">Cell surface</location>
    </subcellularLocation>
</comment>
<keyword evidence="3" id="KW-0472">Membrane</keyword>
<accession>A0ABQ1P188</accession>
<feature type="transmembrane region" description="Helical" evidence="3">
    <location>
        <begin position="14"/>
        <end position="40"/>
    </location>
</feature>
<dbReference type="Pfam" id="PF15980">
    <property type="entry name" value="ComGF"/>
    <property type="match status" value="1"/>
</dbReference>
<dbReference type="Pfam" id="PF07963">
    <property type="entry name" value="N_methyl"/>
    <property type="match status" value="1"/>
</dbReference>
<keyword evidence="3" id="KW-1133">Transmembrane helix</keyword>
<evidence type="ECO:0000256" key="3">
    <source>
        <dbReference type="SAM" id="Phobius"/>
    </source>
</evidence>
<comment type="caution">
    <text evidence="4">The sequence shown here is derived from an EMBL/GenBank/DDBJ whole genome shotgun (WGS) entry which is preliminary data.</text>
</comment>
<dbReference type="InterPro" id="IPR012902">
    <property type="entry name" value="N_methyl_site"/>
</dbReference>
<dbReference type="InterPro" id="IPR016977">
    <property type="entry name" value="ComGF"/>
</dbReference>
<keyword evidence="2" id="KW-0178">Competence</keyword>
<dbReference type="NCBIfam" id="NF041002">
    <property type="entry name" value="pilin_ComGF"/>
    <property type="match status" value="1"/>
</dbReference>